<protein>
    <recommendedName>
        <fullName evidence="1">Zinc finger CGNR domain-containing protein</fullName>
    </recommendedName>
</protein>
<dbReference type="PANTHER" id="PTHR35525:SF3">
    <property type="entry name" value="BLL6575 PROTEIN"/>
    <property type="match status" value="1"/>
</dbReference>
<dbReference type="EMBL" id="VOBR01000068">
    <property type="protein sequence ID" value="TWP43312.1"/>
    <property type="molecule type" value="Genomic_DNA"/>
</dbReference>
<dbReference type="PANTHER" id="PTHR35525">
    <property type="entry name" value="BLL6575 PROTEIN"/>
    <property type="match status" value="1"/>
</dbReference>
<evidence type="ECO:0000259" key="1">
    <source>
        <dbReference type="Pfam" id="PF11706"/>
    </source>
</evidence>
<dbReference type="OrthoDB" id="123307at2"/>
<dbReference type="Gene3D" id="1.10.3300.10">
    <property type="entry name" value="Jann2411-like domain"/>
    <property type="match status" value="1"/>
</dbReference>
<feature type="domain" description="Zinc finger CGNR" evidence="1">
    <location>
        <begin position="131"/>
        <end position="173"/>
    </location>
</feature>
<keyword evidence="3" id="KW-1185">Reference proteome</keyword>
<evidence type="ECO:0000313" key="2">
    <source>
        <dbReference type="EMBL" id="TWP43312.1"/>
    </source>
</evidence>
<gene>
    <name evidence="2" type="ORF">FKR81_42670</name>
</gene>
<name>A0A563EEB8_9PSEU</name>
<reference evidence="2 3" key="1">
    <citation type="submission" date="2019-07" db="EMBL/GenBank/DDBJ databases">
        <title>Lentzea xizangensis sp. nov., isolated from Qinghai-Tibetan Plateau Soils.</title>
        <authorList>
            <person name="Huang J."/>
        </authorList>
    </citation>
    <scope>NUCLEOTIDE SEQUENCE [LARGE SCALE GENOMIC DNA]</scope>
    <source>
        <strain evidence="2 3">FXJ1.1311</strain>
    </source>
</reference>
<proteinExistence type="predicted"/>
<comment type="caution">
    <text evidence="2">The sequence shown here is derived from an EMBL/GenBank/DDBJ whole genome shotgun (WGS) entry which is preliminary data.</text>
</comment>
<dbReference type="InterPro" id="IPR023286">
    <property type="entry name" value="ABATE_dom_sf"/>
</dbReference>
<dbReference type="SUPFAM" id="SSF160904">
    <property type="entry name" value="Jann2411-like"/>
    <property type="match status" value="1"/>
</dbReference>
<dbReference type="InterPro" id="IPR010852">
    <property type="entry name" value="ABATE"/>
</dbReference>
<organism evidence="2 3">
    <name type="scientific">Lentzea tibetensis</name>
    <dbReference type="NCBI Taxonomy" id="2591470"/>
    <lineage>
        <taxon>Bacteria</taxon>
        <taxon>Bacillati</taxon>
        <taxon>Actinomycetota</taxon>
        <taxon>Actinomycetes</taxon>
        <taxon>Pseudonocardiales</taxon>
        <taxon>Pseudonocardiaceae</taxon>
        <taxon>Lentzea</taxon>
    </lineage>
</organism>
<dbReference type="Proteomes" id="UP000316639">
    <property type="component" value="Unassembled WGS sequence"/>
</dbReference>
<dbReference type="AlphaFoldDB" id="A0A563EEB8"/>
<dbReference type="InterPro" id="IPR021005">
    <property type="entry name" value="Znf_CGNR"/>
</dbReference>
<dbReference type="RefSeq" id="WP_146361261.1">
    <property type="nucleotide sequence ID" value="NZ_VOBR01000068.1"/>
</dbReference>
<accession>A0A563EEB8</accession>
<dbReference type="Pfam" id="PF11706">
    <property type="entry name" value="zf-CGNR"/>
    <property type="match status" value="1"/>
</dbReference>
<sequence>MSNDVPPGAAAIIALLNSRAHTIHPEALDTPESASAALDRLGLAGSNASEDQLAELRALRSALMAILTAEHDSKDPAPFWAEFTARTSAITFQHDFSTSTRVDLRQVTGDPIGGRIARLVADLIDSGQWSRLRVCANDDCRSVFYDTTRSRTQRWHSYEICGNKRNVAAHRARTRGATTSIT</sequence>
<evidence type="ECO:0000313" key="3">
    <source>
        <dbReference type="Proteomes" id="UP000316639"/>
    </source>
</evidence>